<gene>
    <name evidence="10" type="ORF">SAMN04489745_1312</name>
</gene>
<dbReference type="PRINTS" id="PR00742">
    <property type="entry name" value="GLHYDRLASE35"/>
</dbReference>
<dbReference type="SMR" id="A0A1H4MEE0"/>
<dbReference type="InterPro" id="IPR048913">
    <property type="entry name" value="BetaGal_gal-bd"/>
</dbReference>
<dbReference type="InterPro" id="IPR019801">
    <property type="entry name" value="Glyco_hydro_35_CS"/>
</dbReference>
<feature type="active site" description="Proton donor" evidence="4">
    <location>
        <position position="161"/>
    </location>
</feature>
<evidence type="ECO:0000256" key="2">
    <source>
        <dbReference type="ARBA" id="ARBA00022801"/>
    </source>
</evidence>
<dbReference type="AlphaFoldDB" id="A0A1H4MEE0"/>
<keyword evidence="11" id="KW-1185">Reference proteome</keyword>
<dbReference type="Proteomes" id="UP000182652">
    <property type="component" value="Unassembled WGS sequence"/>
</dbReference>
<evidence type="ECO:0000259" key="7">
    <source>
        <dbReference type="Pfam" id="PF01301"/>
    </source>
</evidence>
<dbReference type="PROSITE" id="PS01182">
    <property type="entry name" value="GLYCOSYL_HYDROL_F35"/>
    <property type="match status" value="1"/>
</dbReference>
<dbReference type="InterPro" id="IPR001944">
    <property type="entry name" value="Glycoside_Hdrlase_35"/>
</dbReference>
<evidence type="ECO:0000256" key="4">
    <source>
        <dbReference type="PIRSR" id="PIRSR006336-1"/>
    </source>
</evidence>
<proteinExistence type="inferred from homology"/>
<keyword evidence="2 5" id="KW-0378">Hydrolase</keyword>
<keyword evidence="3 5" id="KW-0326">Glycosidase</keyword>
<name>A0A1H4MEE0_9MICC</name>
<feature type="domain" description="Glycoside hydrolase 35 catalytic" evidence="7">
    <location>
        <begin position="13"/>
        <end position="323"/>
    </location>
</feature>
<organism evidence="10 11">
    <name type="scientific">Arthrobacter woluwensis</name>
    <dbReference type="NCBI Taxonomy" id="156980"/>
    <lineage>
        <taxon>Bacteria</taxon>
        <taxon>Bacillati</taxon>
        <taxon>Actinomycetota</taxon>
        <taxon>Actinomycetes</taxon>
        <taxon>Micrococcales</taxon>
        <taxon>Micrococcaceae</taxon>
        <taxon>Arthrobacter</taxon>
    </lineage>
</organism>
<dbReference type="SUPFAM" id="SSF49785">
    <property type="entry name" value="Galactose-binding domain-like"/>
    <property type="match status" value="1"/>
</dbReference>
<dbReference type="InterPro" id="IPR017853">
    <property type="entry name" value="GH"/>
</dbReference>
<dbReference type="InterPro" id="IPR048912">
    <property type="entry name" value="BetaGal1-like_ABD1"/>
</dbReference>
<dbReference type="EC" id="3.2.1.23" evidence="5"/>
<feature type="active site" description="Nucleophile" evidence="4">
    <location>
        <position position="237"/>
    </location>
</feature>
<dbReference type="PIRSF" id="PIRSF006336">
    <property type="entry name" value="B-gal"/>
    <property type="match status" value="1"/>
</dbReference>
<dbReference type="InterPro" id="IPR031330">
    <property type="entry name" value="Gly_Hdrlase_35_cat"/>
</dbReference>
<dbReference type="Gene3D" id="3.20.20.80">
    <property type="entry name" value="Glycosidases"/>
    <property type="match status" value="1"/>
</dbReference>
<feature type="domain" description="Beta-galactosidase galactose-binding" evidence="9">
    <location>
        <begin position="518"/>
        <end position="571"/>
    </location>
</feature>
<evidence type="ECO:0000259" key="9">
    <source>
        <dbReference type="Pfam" id="PF21467"/>
    </source>
</evidence>
<dbReference type="STRING" id="156980.SAMN04489745_1312"/>
<dbReference type="EMBL" id="FNSN01000003">
    <property type="protein sequence ID" value="SEB81078.1"/>
    <property type="molecule type" value="Genomic_DNA"/>
</dbReference>
<evidence type="ECO:0000256" key="5">
    <source>
        <dbReference type="RuleBase" id="RU000675"/>
    </source>
</evidence>
<evidence type="ECO:0000256" key="6">
    <source>
        <dbReference type="RuleBase" id="RU003679"/>
    </source>
</evidence>
<protein>
    <recommendedName>
        <fullName evidence="5">Beta-galactosidase</fullName>
        <ecNumber evidence="5">3.2.1.23</ecNumber>
    </recommendedName>
</protein>
<evidence type="ECO:0000256" key="1">
    <source>
        <dbReference type="ARBA" id="ARBA00009809"/>
    </source>
</evidence>
<evidence type="ECO:0000259" key="8">
    <source>
        <dbReference type="Pfam" id="PF21317"/>
    </source>
</evidence>
<dbReference type="SUPFAM" id="SSF51445">
    <property type="entry name" value="(Trans)glycosidases"/>
    <property type="match status" value="1"/>
</dbReference>
<dbReference type="PANTHER" id="PTHR23421">
    <property type="entry name" value="BETA-GALACTOSIDASE RELATED"/>
    <property type="match status" value="1"/>
</dbReference>
<dbReference type="Gene3D" id="2.60.120.260">
    <property type="entry name" value="Galactose-binding domain-like"/>
    <property type="match status" value="3"/>
</dbReference>
<dbReference type="Pfam" id="PF01301">
    <property type="entry name" value="Glyco_hydro_35"/>
    <property type="match status" value="1"/>
</dbReference>
<dbReference type="InterPro" id="IPR008979">
    <property type="entry name" value="Galactose-bd-like_sf"/>
</dbReference>
<evidence type="ECO:0000256" key="3">
    <source>
        <dbReference type="ARBA" id="ARBA00023295"/>
    </source>
</evidence>
<dbReference type="Pfam" id="PF21467">
    <property type="entry name" value="BetaGal_gal-bd"/>
    <property type="match status" value="1"/>
</dbReference>
<dbReference type="InterPro" id="IPR026283">
    <property type="entry name" value="B-gal_1-like"/>
</dbReference>
<dbReference type="Pfam" id="PF21317">
    <property type="entry name" value="BetaGal_ABD_1"/>
    <property type="match status" value="1"/>
</dbReference>
<dbReference type="GO" id="GO:0005975">
    <property type="term" value="P:carbohydrate metabolic process"/>
    <property type="evidence" value="ECO:0007669"/>
    <property type="project" value="InterPro"/>
</dbReference>
<comment type="catalytic activity">
    <reaction evidence="5">
        <text>Hydrolysis of terminal non-reducing beta-D-galactose residues in beta-D-galactosides.</text>
        <dbReference type="EC" id="3.2.1.23"/>
    </reaction>
</comment>
<sequence>MPTPILSYRDARLFKGDREHRILAGAIHYFRVHPELWEDRLTRLKAMGANTVDTYVAWNFHQERREDAPDFSGWRDLGRFIDLAGDLGLDVIVRPGPYICAEWDNGGFPSWLTGTPDIMLRSTDPRFTGPVGEWLDHLVPVIASRQAAEGGPVVAVQVENEYGSYGDSAAYIRWSAEALRERGITELLFTADGGSDYYLDGGAVPEIWATATLGSRGAEAIDVWKRRRPTEPFFNVEFWGGWFDHWGEAHHVRPGSEAAAEIRTMLDAGGSLCVYMAHGGTNFGLGAGANEDGGIQPTVTSYDSDAPIAENGALTEKFHAIRAEFLRAQGLAEDEWPALPAALLEPAAVLPARTLELSPARLPLLDSLRAGLDSAVAAGEHHPSERPLSFEEIGQHHGLLFHRATAVLPGREDAPQECLLKLPELHDRAQIWVDGEPVGILDDTTGTAGLAVQGHGREVVLEILVENLGRINYGPYTGQRKGLLGGVLINQRFTLGWEHLVVDPTRFGAEDLAGLATAAFEADAPADTYLALPGSTKGFVWVNGFLLGRYWEIGPQETLYVPAPLVKAGRNTVHVLELGVSGGTVELREAPQLGATRVDVLTEAELA</sequence>
<comment type="similarity">
    <text evidence="1 6">Belongs to the glycosyl hydrolase 35 family.</text>
</comment>
<accession>A0A1H4MEE0</accession>
<reference evidence="10 11" key="1">
    <citation type="submission" date="2016-10" db="EMBL/GenBank/DDBJ databases">
        <authorList>
            <person name="de Groot N.N."/>
        </authorList>
    </citation>
    <scope>NUCLEOTIDE SEQUENCE [LARGE SCALE GENOMIC DNA]</scope>
    <source>
        <strain evidence="10 11">DSM 10495</strain>
    </source>
</reference>
<evidence type="ECO:0000313" key="10">
    <source>
        <dbReference type="EMBL" id="SEB81078.1"/>
    </source>
</evidence>
<evidence type="ECO:0000313" key="11">
    <source>
        <dbReference type="Proteomes" id="UP000182652"/>
    </source>
</evidence>
<dbReference type="RefSeq" id="WP_066211342.1">
    <property type="nucleotide sequence ID" value="NZ_FNSN01000003.1"/>
</dbReference>
<dbReference type="GO" id="GO:0004565">
    <property type="term" value="F:beta-galactosidase activity"/>
    <property type="evidence" value="ECO:0007669"/>
    <property type="project" value="UniProtKB-EC"/>
</dbReference>
<feature type="domain" description="Beta-galactosidase 1-like first all-beta" evidence="8">
    <location>
        <begin position="387"/>
        <end position="500"/>
    </location>
</feature>